<protein>
    <submittedName>
        <fullName evidence="2">Hypothetical_protein</fullName>
    </submittedName>
</protein>
<dbReference type="EMBL" id="CATOUU010000792">
    <property type="protein sequence ID" value="CAI9948913.1"/>
    <property type="molecule type" value="Genomic_DNA"/>
</dbReference>
<reference evidence="1" key="1">
    <citation type="submission" date="2023-06" db="EMBL/GenBank/DDBJ databases">
        <authorList>
            <person name="Kurt Z."/>
        </authorList>
    </citation>
    <scope>NUCLEOTIDE SEQUENCE</scope>
</reference>
<name>A0AA86UT47_9EUKA</name>
<keyword evidence="3" id="KW-1185">Reference proteome</keyword>
<evidence type="ECO:0000313" key="2">
    <source>
        <dbReference type="EMBL" id="CAL6047545.1"/>
    </source>
</evidence>
<accession>A0AA86UT47</accession>
<reference evidence="2 3" key="2">
    <citation type="submission" date="2024-07" db="EMBL/GenBank/DDBJ databases">
        <authorList>
            <person name="Akdeniz Z."/>
        </authorList>
    </citation>
    <scope>NUCLEOTIDE SEQUENCE [LARGE SCALE GENOMIC DNA]</scope>
</reference>
<dbReference type="Proteomes" id="UP001642409">
    <property type="component" value="Unassembled WGS sequence"/>
</dbReference>
<dbReference type="AlphaFoldDB" id="A0AA86UT47"/>
<comment type="caution">
    <text evidence="1">The sequence shown here is derived from an EMBL/GenBank/DDBJ whole genome shotgun (WGS) entry which is preliminary data.</text>
</comment>
<gene>
    <name evidence="1" type="ORF">HINF_LOCUS36558</name>
    <name evidence="2" type="ORF">HINF_LOCUS42257</name>
</gene>
<evidence type="ECO:0000313" key="3">
    <source>
        <dbReference type="Proteomes" id="UP001642409"/>
    </source>
</evidence>
<evidence type="ECO:0000313" key="1">
    <source>
        <dbReference type="EMBL" id="CAI9948913.1"/>
    </source>
</evidence>
<dbReference type="EMBL" id="CAXDID020000172">
    <property type="protein sequence ID" value="CAL6047545.1"/>
    <property type="molecule type" value="Genomic_DNA"/>
</dbReference>
<proteinExistence type="predicted"/>
<sequence>MLKFEDKRNVQNDKYVIIDLLNNKQVEVCQNFDNMLQHLVLGDTGLQFKTEFVQKYFGPKFEQKTQMYKELITTQMKYSCYFDEIRQILPFELVIDLCQKQFNKRMNNLTDQKVVQNMQKISNLMNQQIQKQNKLVSSLIYVTLLADQ</sequence>
<organism evidence="1">
    <name type="scientific">Hexamita inflata</name>
    <dbReference type="NCBI Taxonomy" id="28002"/>
    <lineage>
        <taxon>Eukaryota</taxon>
        <taxon>Metamonada</taxon>
        <taxon>Diplomonadida</taxon>
        <taxon>Hexamitidae</taxon>
        <taxon>Hexamitinae</taxon>
        <taxon>Hexamita</taxon>
    </lineage>
</organism>